<gene>
    <name evidence="1" type="ORF">NE237_030572</name>
</gene>
<name>A0A9Q0GWF6_9MAGN</name>
<reference evidence="1" key="1">
    <citation type="journal article" date="2023" name="Plant J.">
        <title>The genome of the king protea, Protea cynaroides.</title>
        <authorList>
            <person name="Chang J."/>
            <person name="Duong T.A."/>
            <person name="Schoeman C."/>
            <person name="Ma X."/>
            <person name="Roodt D."/>
            <person name="Barker N."/>
            <person name="Li Z."/>
            <person name="Van de Peer Y."/>
            <person name="Mizrachi E."/>
        </authorList>
    </citation>
    <scope>NUCLEOTIDE SEQUENCE</scope>
    <source>
        <tissue evidence="1">Young leaves</tissue>
    </source>
</reference>
<keyword evidence="2" id="KW-1185">Reference proteome</keyword>
<evidence type="ECO:0000313" key="1">
    <source>
        <dbReference type="EMBL" id="KAJ4953740.1"/>
    </source>
</evidence>
<dbReference type="AlphaFoldDB" id="A0A9Q0GWF6"/>
<accession>A0A9Q0GWF6</accession>
<protein>
    <submittedName>
        <fullName evidence="1">Uncharacterized protein</fullName>
    </submittedName>
</protein>
<dbReference type="Proteomes" id="UP001141806">
    <property type="component" value="Unassembled WGS sequence"/>
</dbReference>
<dbReference type="EMBL" id="JAMYWD010000012">
    <property type="protein sequence ID" value="KAJ4953740.1"/>
    <property type="molecule type" value="Genomic_DNA"/>
</dbReference>
<comment type="caution">
    <text evidence="1">The sequence shown here is derived from an EMBL/GenBank/DDBJ whole genome shotgun (WGS) entry which is preliminary data.</text>
</comment>
<sequence length="107" mass="12206">MNTILASAPTTTSSWFDFVFCPFNFNQFRPPGAIKEAFNFLEALNSYALSFSLGNKKVEMILLYSFNSRRNPSILVEHHLVGFRVLSVFARSLSLSMHCFVDGMREE</sequence>
<evidence type="ECO:0000313" key="2">
    <source>
        <dbReference type="Proteomes" id="UP001141806"/>
    </source>
</evidence>
<proteinExistence type="predicted"/>
<organism evidence="1 2">
    <name type="scientific">Protea cynaroides</name>
    <dbReference type="NCBI Taxonomy" id="273540"/>
    <lineage>
        <taxon>Eukaryota</taxon>
        <taxon>Viridiplantae</taxon>
        <taxon>Streptophyta</taxon>
        <taxon>Embryophyta</taxon>
        <taxon>Tracheophyta</taxon>
        <taxon>Spermatophyta</taxon>
        <taxon>Magnoliopsida</taxon>
        <taxon>Proteales</taxon>
        <taxon>Proteaceae</taxon>
        <taxon>Protea</taxon>
    </lineage>
</organism>